<accession>A0ACD5YHB6</accession>
<dbReference type="EnsemblPlants" id="AVESA.00010b.r2.5DG0961650.1">
    <property type="protein sequence ID" value="AVESA.00010b.r2.5DG0961650.1.CDS"/>
    <property type="gene ID" value="AVESA.00010b.r2.5DG0961650"/>
</dbReference>
<dbReference type="Proteomes" id="UP001732700">
    <property type="component" value="Chromosome 5D"/>
</dbReference>
<proteinExistence type="predicted"/>
<reference evidence="1" key="1">
    <citation type="submission" date="2021-05" db="EMBL/GenBank/DDBJ databases">
        <authorList>
            <person name="Scholz U."/>
            <person name="Mascher M."/>
            <person name="Fiebig A."/>
        </authorList>
    </citation>
    <scope>NUCLEOTIDE SEQUENCE [LARGE SCALE GENOMIC DNA]</scope>
</reference>
<name>A0ACD5YHB6_AVESA</name>
<sequence length="303" mass="33140">MSSPAGALLSVRPQFKHSRSTHYEPRLRHPADSIAMATMNQDSAARCYDRGGGSANNSSAIEFAPGRAISSEREHGIIVAALGHVVSGYRTAPPEIVAAAACGLCGIDGCLGCDFFAAAEGTVEPAAQRKQRRRKKNVYRGVRQRPWGKWAAEIRDPRRAVRKWLGTFSTAEEAARAYDCAALVFRGPRAKLNFPCSEPLPVHGNGIDRHAIASAMPENETTTPSPCSAEADERAPGEWQQLGLDDGVGDQLWEDCVHENFMKLDGDDQWFAPFFGLTDNRIDLFVQFYCTFLGQSRASALIR</sequence>
<keyword evidence="2" id="KW-1185">Reference proteome</keyword>
<reference evidence="1" key="2">
    <citation type="submission" date="2025-09" db="UniProtKB">
        <authorList>
            <consortium name="EnsemblPlants"/>
        </authorList>
    </citation>
    <scope>IDENTIFICATION</scope>
</reference>
<evidence type="ECO:0000313" key="2">
    <source>
        <dbReference type="Proteomes" id="UP001732700"/>
    </source>
</evidence>
<evidence type="ECO:0000313" key="1">
    <source>
        <dbReference type="EnsemblPlants" id="AVESA.00010b.r2.5DG0961650.1.CDS"/>
    </source>
</evidence>
<protein>
    <submittedName>
        <fullName evidence="1">Uncharacterized protein</fullName>
    </submittedName>
</protein>
<organism evidence="1 2">
    <name type="scientific">Avena sativa</name>
    <name type="common">Oat</name>
    <dbReference type="NCBI Taxonomy" id="4498"/>
    <lineage>
        <taxon>Eukaryota</taxon>
        <taxon>Viridiplantae</taxon>
        <taxon>Streptophyta</taxon>
        <taxon>Embryophyta</taxon>
        <taxon>Tracheophyta</taxon>
        <taxon>Spermatophyta</taxon>
        <taxon>Magnoliopsida</taxon>
        <taxon>Liliopsida</taxon>
        <taxon>Poales</taxon>
        <taxon>Poaceae</taxon>
        <taxon>BOP clade</taxon>
        <taxon>Pooideae</taxon>
        <taxon>Poodae</taxon>
        <taxon>Poeae</taxon>
        <taxon>Poeae Chloroplast Group 1 (Aveneae type)</taxon>
        <taxon>Aveninae</taxon>
        <taxon>Avena</taxon>
    </lineage>
</organism>